<evidence type="ECO:0000256" key="1">
    <source>
        <dbReference type="SAM" id="Phobius"/>
    </source>
</evidence>
<organism evidence="2 3">
    <name type="scientific">Novipirellula aureliae</name>
    <dbReference type="NCBI Taxonomy" id="2527966"/>
    <lineage>
        <taxon>Bacteria</taxon>
        <taxon>Pseudomonadati</taxon>
        <taxon>Planctomycetota</taxon>
        <taxon>Planctomycetia</taxon>
        <taxon>Pirellulales</taxon>
        <taxon>Pirellulaceae</taxon>
        <taxon>Novipirellula</taxon>
    </lineage>
</organism>
<keyword evidence="1" id="KW-1133">Transmembrane helix</keyword>
<dbReference type="Proteomes" id="UP000315471">
    <property type="component" value="Unassembled WGS sequence"/>
</dbReference>
<name>A0A5C6D5L1_9BACT</name>
<accession>A0A5C6D5L1</accession>
<evidence type="ECO:0008006" key="4">
    <source>
        <dbReference type="Google" id="ProtNLM"/>
    </source>
</evidence>
<gene>
    <name evidence="2" type="ORF">Q31b_58310</name>
</gene>
<dbReference type="AlphaFoldDB" id="A0A5C6D5L1"/>
<proteinExistence type="predicted"/>
<protein>
    <recommendedName>
        <fullName evidence="4">Leucine Rich repeats (2 copies)</fullName>
    </recommendedName>
</protein>
<dbReference type="EMBL" id="SJPY01000020">
    <property type="protein sequence ID" value="TWU32443.1"/>
    <property type="molecule type" value="Genomic_DNA"/>
</dbReference>
<comment type="caution">
    <text evidence="2">The sequence shown here is derived from an EMBL/GenBank/DDBJ whole genome shotgun (WGS) entry which is preliminary data.</text>
</comment>
<keyword evidence="1" id="KW-0472">Membrane</keyword>
<evidence type="ECO:0000313" key="2">
    <source>
        <dbReference type="EMBL" id="TWU32443.1"/>
    </source>
</evidence>
<evidence type="ECO:0000313" key="3">
    <source>
        <dbReference type="Proteomes" id="UP000315471"/>
    </source>
</evidence>
<reference evidence="2 3" key="1">
    <citation type="submission" date="2019-02" db="EMBL/GenBank/DDBJ databases">
        <title>Deep-cultivation of Planctomycetes and their phenomic and genomic characterization uncovers novel biology.</title>
        <authorList>
            <person name="Wiegand S."/>
            <person name="Jogler M."/>
            <person name="Boedeker C."/>
            <person name="Pinto D."/>
            <person name="Vollmers J."/>
            <person name="Rivas-Marin E."/>
            <person name="Kohn T."/>
            <person name="Peeters S.H."/>
            <person name="Heuer A."/>
            <person name="Rast P."/>
            <person name="Oberbeckmann S."/>
            <person name="Bunk B."/>
            <person name="Jeske O."/>
            <person name="Meyerdierks A."/>
            <person name="Storesund J.E."/>
            <person name="Kallscheuer N."/>
            <person name="Luecker S."/>
            <person name="Lage O.M."/>
            <person name="Pohl T."/>
            <person name="Merkel B.J."/>
            <person name="Hornburger P."/>
            <person name="Mueller R.-W."/>
            <person name="Bruemmer F."/>
            <person name="Labrenz M."/>
            <person name="Spormann A.M."/>
            <person name="Op Den Camp H."/>
            <person name="Overmann J."/>
            <person name="Amann R."/>
            <person name="Jetten M.S.M."/>
            <person name="Mascher T."/>
            <person name="Medema M.H."/>
            <person name="Devos D.P."/>
            <person name="Kaster A.-K."/>
            <person name="Ovreas L."/>
            <person name="Rohde M."/>
            <person name="Galperin M.Y."/>
            <person name="Jogler C."/>
        </authorList>
    </citation>
    <scope>NUCLEOTIDE SEQUENCE [LARGE SCALE GENOMIC DNA]</scope>
    <source>
        <strain evidence="2 3">Q31b</strain>
    </source>
</reference>
<keyword evidence="3" id="KW-1185">Reference proteome</keyword>
<sequence>MTPPSLSPGETMLPLKGTERFIALTFVAIVLIFCIVTLLSRDSSCQRIDAFERLKLSGCFVCFEHQQLEPVVSQAGSVEIGVGSRPYWRGIYWVFGDLFLLDATDAKFGGDRITADTWAALQEFPELQSIEFFYDSQREMDSFTNLQLFQNLRSLSLGVGEKALSQSEVDAIASLPLLRALVLPWDTTSEELAFVRKRIPSCEIHVGHSSIHVQKEKS</sequence>
<feature type="transmembrane region" description="Helical" evidence="1">
    <location>
        <begin position="20"/>
        <end position="39"/>
    </location>
</feature>
<keyword evidence="1" id="KW-0812">Transmembrane</keyword>